<dbReference type="EMBL" id="JACRUL010000003">
    <property type="protein sequence ID" value="MBC5843345.1"/>
    <property type="molecule type" value="Genomic_DNA"/>
</dbReference>
<comment type="caution">
    <text evidence="2">The sequence shown here is derived from an EMBL/GenBank/DDBJ whole genome shotgun (WGS) entry which is preliminary data.</text>
</comment>
<dbReference type="AlphaFoldDB" id="A0A923MY99"/>
<name>A0A923MY99_9FLAO</name>
<dbReference type="RefSeq" id="WP_187017040.1">
    <property type="nucleotide sequence ID" value="NZ_JACRUK010000003.1"/>
</dbReference>
<evidence type="ECO:0000313" key="3">
    <source>
        <dbReference type="Proteomes" id="UP000641454"/>
    </source>
</evidence>
<protein>
    <recommendedName>
        <fullName evidence="4">Secreted protein</fullName>
    </recommendedName>
</protein>
<dbReference type="Pfam" id="PF20130">
    <property type="entry name" value="DUF6520"/>
    <property type="match status" value="1"/>
</dbReference>
<proteinExistence type="predicted"/>
<reference evidence="2 3" key="1">
    <citation type="submission" date="2020-08" db="EMBL/GenBank/DDBJ databases">
        <title>Description of novel Flavobacterium F-392 isolate.</title>
        <authorList>
            <person name="Saticioglu I.B."/>
            <person name="Duman M."/>
            <person name="Altun S."/>
        </authorList>
    </citation>
    <scope>NUCLEOTIDE SEQUENCE [LARGE SCALE GENOMIC DNA]</scope>
    <source>
        <strain evidence="2 3">F-392</strain>
    </source>
</reference>
<evidence type="ECO:0000256" key="1">
    <source>
        <dbReference type="SAM" id="SignalP"/>
    </source>
</evidence>
<organism evidence="2 3">
    <name type="scientific">Flavobacterium muglaense</name>
    <dbReference type="NCBI Taxonomy" id="2764716"/>
    <lineage>
        <taxon>Bacteria</taxon>
        <taxon>Pseudomonadati</taxon>
        <taxon>Bacteroidota</taxon>
        <taxon>Flavobacteriia</taxon>
        <taxon>Flavobacteriales</taxon>
        <taxon>Flavobacteriaceae</taxon>
        <taxon>Flavobacterium</taxon>
    </lineage>
</organism>
<dbReference type="InterPro" id="IPR045391">
    <property type="entry name" value="DUF6520"/>
</dbReference>
<feature type="chain" id="PRO_5037956092" description="Secreted protein" evidence="1">
    <location>
        <begin position="32"/>
        <end position="90"/>
    </location>
</feature>
<dbReference type="Proteomes" id="UP000641454">
    <property type="component" value="Unassembled WGS sequence"/>
</dbReference>
<gene>
    <name evidence="2" type="ORF">H8R25_02695</name>
</gene>
<keyword evidence="3" id="KW-1185">Reference proteome</keyword>
<evidence type="ECO:0000313" key="2">
    <source>
        <dbReference type="EMBL" id="MBC5843345.1"/>
    </source>
</evidence>
<accession>A0A923MY99</accession>
<keyword evidence="1" id="KW-0732">Signal</keyword>
<feature type="signal peptide" evidence="1">
    <location>
        <begin position="1"/>
        <end position="31"/>
    </location>
</feature>
<evidence type="ECO:0008006" key="4">
    <source>
        <dbReference type="Google" id="ProtNLM"/>
    </source>
</evidence>
<sequence length="90" mass="9845">MKTFLKKMLPMFLFVLGITGALMTMSMNVHSASPNLVIGWAADEDDRPCQIEVQCQEDGGVMCRQNDTGPQAYEKTGPTSCPTELFKVGS</sequence>